<dbReference type="SUPFAM" id="SSF54534">
    <property type="entry name" value="FKBP-like"/>
    <property type="match status" value="1"/>
</dbReference>
<protein>
    <recommendedName>
        <fullName evidence="6">Peptidyl-prolyl cis-trans isomerase</fullName>
        <ecNumber evidence="6">5.2.1.8</ecNumber>
    </recommendedName>
</protein>
<name>A0A2P8DA96_9BACT</name>
<comment type="similarity">
    <text evidence="2 6">Belongs to the FKBP-type PPIase family.</text>
</comment>
<evidence type="ECO:0000313" key="8">
    <source>
        <dbReference type="EMBL" id="PSK94101.1"/>
    </source>
</evidence>
<dbReference type="InterPro" id="IPR001179">
    <property type="entry name" value="PPIase_FKBP_dom"/>
</dbReference>
<dbReference type="AlphaFoldDB" id="A0A2P8DA96"/>
<evidence type="ECO:0000313" key="9">
    <source>
        <dbReference type="Proteomes" id="UP000240572"/>
    </source>
</evidence>
<accession>A0A2P8DA96</accession>
<dbReference type="GO" id="GO:0003755">
    <property type="term" value="F:peptidyl-prolyl cis-trans isomerase activity"/>
    <property type="evidence" value="ECO:0007669"/>
    <property type="project" value="UniProtKB-UniRule"/>
</dbReference>
<dbReference type="Pfam" id="PF00254">
    <property type="entry name" value="FKBP_C"/>
    <property type="match status" value="1"/>
</dbReference>
<reference evidence="8 9" key="1">
    <citation type="submission" date="2018-03" db="EMBL/GenBank/DDBJ databases">
        <title>Genomic Encyclopedia of Type Strains, Phase III (KMG-III): the genomes of soil and plant-associated and newly described type strains.</title>
        <authorList>
            <person name="Whitman W."/>
        </authorList>
    </citation>
    <scope>NUCLEOTIDE SEQUENCE [LARGE SCALE GENOMIC DNA]</scope>
    <source>
        <strain evidence="8 9">CGMCC 1.12700</strain>
    </source>
</reference>
<dbReference type="EC" id="5.2.1.8" evidence="6"/>
<dbReference type="PROSITE" id="PS51257">
    <property type="entry name" value="PROKAR_LIPOPROTEIN"/>
    <property type="match status" value="1"/>
</dbReference>
<comment type="catalytic activity">
    <reaction evidence="1 5 6">
        <text>[protein]-peptidylproline (omega=180) = [protein]-peptidylproline (omega=0)</text>
        <dbReference type="Rhea" id="RHEA:16237"/>
        <dbReference type="Rhea" id="RHEA-COMP:10747"/>
        <dbReference type="Rhea" id="RHEA-COMP:10748"/>
        <dbReference type="ChEBI" id="CHEBI:83833"/>
        <dbReference type="ChEBI" id="CHEBI:83834"/>
        <dbReference type="EC" id="5.2.1.8"/>
    </reaction>
</comment>
<dbReference type="PANTHER" id="PTHR43811">
    <property type="entry name" value="FKBP-TYPE PEPTIDYL-PROLYL CIS-TRANS ISOMERASE FKPA"/>
    <property type="match status" value="1"/>
</dbReference>
<evidence type="ECO:0000256" key="6">
    <source>
        <dbReference type="RuleBase" id="RU003915"/>
    </source>
</evidence>
<evidence type="ECO:0000256" key="3">
    <source>
        <dbReference type="ARBA" id="ARBA00023110"/>
    </source>
</evidence>
<dbReference type="Gene3D" id="3.10.50.40">
    <property type="match status" value="1"/>
</dbReference>
<evidence type="ECO:0000256" key="5">
    <source>
        <dbReference type="PROSITE-ProRule" id="PRU00277"/>
    </source>
</evidence>
<evidence type="ECO:0000256" key="4">
    <source>
        <dbReference type="ARBA" id="ARBA00023235"/>
    </source>
</evidence>
<dbReference type="PROSITE" id="PS50059">
    <property type="entry name" value="FKBP_PPIASE"/>
    <property type="match status" value="1"/>
</dbReference>
<evidence type="ECO:0000259" key="7">
    <source>
        <dbReference type="PROSITE" id="PS50059"/>
    </source>
</evidence>
<comment type="caution">
    <text evidence="8">The sequence shown here is derived from an EMBL/GenBank/DDBJ whole genome shotgun (WGS) entry which is preliminary data.</text>
</comment>
<dbReference type="PANTHER" id="PTHR43811:SF19">
    <property type="entry name" value="39 KDA FK506-BINDING NUCLEAR PROTEIN"/>
    <property type="match status" value="1"/>
</dbReference>
<dbReference type="EMBL" id="PYGD01000001">
    <property type="protein sequence ID" value="PSK94101.1"/>
    <property type="molecule type" value="Genomic_DNA"/>
</dbReference>
<dbReference type="Proteomes" id="UP000240572">
    <property type="component" value="Unassembled WGS sequence"/>
</dbReference>
<dbReference type="OrthoDB" id="9814548at2"/>
<sequence>MRNLIFILIVFAGIGFGSCTKDRKCDALSVTAPQEEVDAVAQYLDKNNITATKDAQGFFYTIEASGSGDRPKSCSNVTVTYTGKLTNGTVIDDKYSKQSISFDLGDLIVGWRAGIPLIAKGGRVTLYLPPSLAYGDKPTGPIPANSILIFTIDLLKINN</sequence>
<organism evidence="8 9">
    <name type="scientific">Taibaiella chishuiensis</name>
    <dbReference type="NCBI Taxonomy" id="1434707"/>
    <lineage>
        <taxon>Bacteria</taxon>
        <taxon>Pseudomonadati</taxon>
        <taxon>Bacteroidota</taxon>
        <taxon>Chitinophagia</taxon>
        <taxon>Chitinophagales</taxon>
        <taxon>Chitinophagaceae</taxon>
        <taxon>Taibaiella</taxon>
    </lineage>
</organism>
<evidence type="ECO:0000256" key="2">
    <source>
        <dbReference type="ARBA" id="ARBA00006577"/>
    </source>
</evidence>
<gene>
    <name evidence="8" type="ORF">B0I18_101252</name>
</gene>
<evidence type="ECO:0000256" key="1">
    <source>
        <dbReference type="ARBA" id="ARBA00000971"/>
    </source>
</evidence>
<feature type="domain" description="PPIase FKBP-type" evidence="7">
    <location>
        <begin position="74"/>
        <end position="158"/>
    </location>
</feature>
<proteinExistence type="inferred from homology"/>
<dbReference type="InterPro" id="IPR046357">
    <property type="entry name" value="PPIase_dom_sf"/>
</dbReference>
<keyword evidence="3 5" id="KW-0697">Rotamase</keyword>
<keyword evidence="4 5" id="KW-0413">Isomerase</keyword>
<keyword evidence="9" id="KW-1185">Reference proteome</keyword>
<dbReference type="RefSeq" id="WP_106520833.1">
    <property type="nucleotide sequence ID" value="NZ_PYGD01000001.1"/>
</dbReference>